<proteinExistence type="predicted"/>
<feature type="domain" description="Cyclic nucleotide-binding" evidence="3">
    <location>
        <begin position="971"/>
        <end position="1066"/>
    </location>
</feature>
<organism evidence="4 5">
    <name type="scientific">Durusdinium trenchii</name>
    <dbReference type="NCBI Taxonomy" id="1381693"/>
    <lineage>
        <taxon>Eukaryota</taxon>
        <taxon>Sar</taxon>
        <taxon>Alveolata</taxon>
        <taxon>Dinophyceae</taxon>
        <taxon>Suessiales</taxon>
        <taxon>Symbiodiniaceae</taxon>
        <taxon>Durusdinium</taxon>
    </lineage>
</organism>
<feature type="region of interest" description="Disordered" evidence="2">
    <location>
        <begin position="579"/>
        <end position="607"/>
    </location>
</feature>
<dbReference type="PROSITE" id="PS50042">
    <property type="entry name" value="CNMP_BINDING_3"/>
    <property type="match status" value="4"/>
</dbReference>
<protein>
    <submittedName>
        <fullName evidence="4">cAMP-dependent protein kinase regulatory subunit (PKA regulatory subunit)</fullName>
    </submittedName>
</protein>
<reference evidence="4 5" key="1">
    <citation type="submission" date="2024-02" db="EMBL/GenBank/DDBJ databases">
        <authorList>
            <person name="Chen Y."/>
            <person name="Shah S."/>
            <person name="Dougan E. K."/>
            <person name="Thang M."/>
            <person name="Chan C."/>
        </authorList>
    </citation>
    <scope>NUCLEOTIDE SEQUENCE [LARGE SCALE GENOMIC DNA]</scope>
</reference>
<dbReference type="Pfam" id="PF00027">
    <property type="entry name" value="cNMP_binding"/>
    <property type="match status" value="2"/>
</dbReference>
<feature type="domain" description="Cyclic nucleotide-binding" evidence="3">
    <location>
        <begin position="523"/>
        <end position="665"/>
    </location>
</feature>
<name>A0ABP0PJ09_9DINO</name>
<comment type="caution">
    <text evidence="4">The sequence shown here is derived from an EMBL/GenBank/DDBJ whole genome shotgun (WGS) entry which is preliminary data.</text>
</comment>
<feature type="compositionally biased region" description="Polar residues" evidence="2">
    <location>
        <begin position="308"/>
        <end position="323"/>
    </location>
</feature>
<feature type="coiled-coil region" evidence="1">
    <location>
        <begin position="269"/>
        <end position="303"/>
    </location>
</feature>
<feature type="compositionally biased region" description="Polar residues" evidence="2">
    <location>
        <begin position="1"/>
        <end position="10"/>
    </location>
</feature>
<feature type="domain" description="Cyclic nucleotide-binding" evidence="3">
    <location>
        <begin position="821"/>
        <end position="940"/>
    </location>
</feature>
<dbReference type="InterPro" id="IPR051413">
    <property type="entry name" value="K/Na_HCN_channel"/>
</dbReference>
<feature type="region of interest" description="Disordered" evidence="2">
    <location>
        <begin position="1265"/>
        <end position="1305"/>
    </location>
</feature>
<keyword evidence="1" id="KW-0175">Coiled coil</keyword>
<sequence>MALRTVPSSPKDQHTNERRQASTLSLGQLQEELARVEDLCQSWRMEIAARWRLEGAGKARRFKAECAIEERTLKVLSGAQNREDLERIWQEHQRCTKAARDKEQGLREELCNAKRDAQQLSRGLPELLERRRYEARKQRQGLEGLRRKNRLCDSSVEELKQTLADLQRQANDLQEKAVSVQDLHSHHETQAEEAESQVEALKLHCSKMKQGTDELHQAHAPRMEHAQRLREQIPQLQSHVLHLENSLAQHREKLKSQVEDTQLAHDLELQTLRRSLQIHSHRLQAKQAEMSWLRHLAESLERDLARRQAQSNQSSPTEPQSPLSTKWAVFLHLSLRSLLEDLKHPQEDRSCQAAQSVNADSIFGALRRGNAVNVGFGSIMIEQDLMEVPMFKSCGTNFVSRLAQDASETTKAFSEGQPIHEAGEAGKSMIVLTRGTAQVLKKGEVLMNMKQGDHYGETMLLGLEQVWRVSLVSSSSSMIIEIRRDSFRSLLEEFPMEMKQFETFFDVTLEQLFSGTRTATCDIFTGSSPKMLESFDEHMLRRVFFPGETVLQDGPDSKELVLLQDGMGALEIAGRTVRTESKGMKKESYERRAETRREEEKEEEEDDRPACFGELEFLGLSPVRKMAVKALTPCICRVLNREMVPYIVQENAQLQGSLLMQMYQSTVITSWNEQASVLQDFVATQCSPQFLQFLAGHLEARLYPKGKKMCDLSRDSGSRSLQMVMTGSVLVRGMQGKELPSLGPNGVYGRMSALNLRPRPVGAIAFIAAEHCCVEVLHQDVVVRALEIYHDQRPKILMFDQDKKGGGNSIDFVEIVANSRIFSNMSQEFVRELASSAVDRIFMPGDAIMHQGAVEYSMFIVVSGTADVYVSDIKNEDPQLARERITKPAKHMSRVSHLSPGAICGELAMLGITPTRSATILASTLCIMWEVLQEKAMAILDRYPQERELFGAVITRNLDSSVPSRLLQLPLLKAFDRKFRMLLTLYCERYAFFPDQQIIKEGEVGDKCFIINLGPAVLQKRGYAVKTFSPGSQFGCDHMLGINRTYCGTLIAMSVCHVLAVSRSSYVLALEQYPSTKANQQLLRQQRAEAKDLRQAIQRITIRKGIWQRYQGSCEVRLKSNVLFLNEQDLMQRFVKAWHETVREIRTTRMERARRRQEVEEMIENWRVKNEANFKKAAQKRREKELLHKNVTERGPLEYLDQDTRPSLPRLPKKQTQELVSILKAWPSPRPSPHYSLKVWGVMGQELTQPPGKDCRLLPMLEGVKRTGRQKPMGQSDDSDSDSGLEGSVQVPAVSFESRETKTDRLKKLVAATEASRKSMLG</sequence>
<keyword evidence="5" id="KW-1185">Reference proteome</keyword>
<evidence type="ECO:0000313" key="4">
    <source>
        <dbReference type="EMBL" id="CAK9075518.1"/>
    </source>
</evidence>
<feature type="compositionally biased region" description="Basic and acidic residues" evidence="2">
    <location>
        <begin position="11"/>
        <end position="20"/>
    </location>
</feature>
<dbReference type="InterPro" id="IPR018490">
    <property type="entry name" value="cNMP-bd_dom_sf"/>
</dbReference>
<dbReference type="CDD" id="cd00038">
    <property type="entry name" value="CAP_ED"/>
    <property type="match status" value="4"/>
</dbReference>
<evidence type="ECO:0000256" key="2">
    <source>
        <dbReference type="SAM" id="MobiDB-lite"/>
    </source>
</evidence>
<evidence type="ECO:0000313" key="5">
    <source>
        <dbReference type="Proteomes" id="UP001642464"/>
    </source>
</evidence>
<dbReference type="PANTHER" id="PTHR45689:SF5">
    <property type="entry name" value="I[[H]] CHANNEL, ISOFORM E"/>
    <property type="match status" value="1"/>
</dbReference>
<dbReference type="SUPFAM" id="SSF51206">
    <property type="entry name" value="cAMP-binding domain-like"/>
    <property type="match status" value="5"/>
</dbReference>
<dbReference type="Proteomes" id="UP001642464">
    <property type="component" value="Unassembled WGS sequence"/>
</dbReference>
<feature type="region of interest" description="Disordered" evidence="2">
    <location>
        <begin position="304"/>
        <end position="323"/>
    </location>
</feature>
<dbReference type="SMART" id="SM00100">
    <property type="entry name" value="cNMP"/>
    <property type="match status" value="4"/>
</dbReference>
<feature type="coiled-coil region" evidence="1">
    <location>
        <begin position="149"/>
        <end position="204"/>
    </location>
</feature>
<dbReference type="Gene3D" id="2.60.120.10">
    <property type="entry name" value="Jelly Rolls"/>
    <property type="match status" value="5"/>
</dbReference>
<evidence type="ECO:0000259" key="3">
    <source>
        <dbReference type="PROSITE" id="PS50042"/>
    </source>
</evidence>
<dbReference type="PANTHER" id="PTHR45689">
    <property type="entry name" value="I[[H]] CHANNEL, ISOFORM E"/>
    <property type="match status" value="1"/>
</dbReference>
<feature type="domain" description="Cyclic nucleotide-binding" evidence="3">
    <location>
        <begin position="390"/>
        <end position="491"/>
    </location>
</feature>
<feature type="compositionally biased region" description="Basic and acidic residues" evidence="2">
    <location>
        <begin position="579"/>
        <end position="599"/>
    </location>
</feature>
<evidence type="ECO:0000256" key="1">
    <source>
        <dbReference type="SAM" id="Coils"/>
    </source>
</evidence>
<dbReference type="InterPro" id="IPR000595">
    <property type="entry name" value="cNMP-bd_dom"/>
</dbReference>
<gene>
    <name evidence="4" type="ORF">SCF082_LOCUS36579</name>
</gene>
<dbReference type="InterPro" id="IPR014710">
    <property type="entry name" value="RmlC-like_jellyroll"/>
</dbReference>
<feature type="region of interest" description="Disordered" evidence="2">
    <location>
        <begin position="1"/>
        <end position="22"/>
    </location>
</feature>
<accession>A0ABP0PJ09</accession>
<dbReference type="EMBL" id="CAXAMM010036224">
    <property type="protein sequence ID" value="CAK9075518.1"/>
    <property type="molecule type" value="Genomic_DNA"/>
</dbReference>